<keyword evidence="5" id="KW-1185">Reference proteome</keyword>
<comment type="caution">
    <text evidence="3">The sequence shown here is derived from an EMBL/GenBank/DDBJ whole genome shotgun (WGS) entry which is preliminary data.</text>
</comment>
<dbReference type="Proteomes" id="UP001275440">
    <property type="component" value="Unassembled WGS sequence"/>
</dbReference>
<sequence>MSLHHDRLRAQHGYPLHQDRTEDLETGIAAAVREIDELRNENERLREALRAIARHGTAHDLYPTRLVDPDTNVNERWWLRYIAEMDLAVRNAAAHALDGES</sequence>
<dbReference type="EMBL" id="WBMO01000001">
    <property type="protein sequence ID" value="MDV2474216.1"/>
    <property type="molecule type" value="Genomic_DNA"/>
</dbReference>
<evidence type="ECO:0000313" key="3">
    <source>
        <dbReference type="EMBL" id="MDV2474216.1"/>
    </source>
</evidence>
<organism evidence="3 5">
    <name type="scientific">Rhodococcus zopfii</name>
    <dbReference type="NCBI Taxonomy" id="43772"/>
    <lineage>
        <taxon>Bacteria</taxon>
        <taxon>Bacillati</taxon>
        <taxon>Actinomycetota</taxon>
        <taxon>Actinomycetes</taxon>
        <taxon>Mycobacteriales</taxon>
        <taxon>Nocardiaceae</taxon>
        <taxon>Rhodococcus</taxon>
    </lineage>
</organism>
<evidence type="ECO:0000256" key="2">
    <source>
        <dbReference type="SAM" id="MobiDB-lite"/>
    </source>
</evidence>
<reference evidence="3 5" key="1">
    <citation type="submission" date="2019-10" db="EMBL/GenBank/DDBJ databases">
        <title>Draft Genome Assembly of Rhodococcus zopfii DSM44189.</title>
        <authorList>
            <person name="Sutton J.M."/>
            <person name="Akob D.M."/>
            <person name="Bushman T.J."/>
        </authorList>
    </citation>
    <scope>NUCLEOTIDE SEQUENCE [LARGE SCALE GENOMIC DNA]</scope>
    <source>
        <strain evidence="3 5">DSM 44189</strain>
    </source>
</reference>
<feature type="region of interest" description="Disordered" evidence="2">
    <location>
        <begin position="1"/>
        <end position="21"/>
    </location>
</feature>
<name>A0ABU3WJR1_9NOCA</name>
<keyword evidence="1" id="KW-0175">Coiled coil</keyword>
<gene>
    <name evidence="3" type="ORF">F8M49_00225</name>
    <name evidence="4" type="ORF">F8M49_29995</name>
</gene>
<proteinExistence type="predicted"/>
<evidence type="ECO:0000256" key="1">
    <source>
        <dbReference type="SAM" id="Coils"/>
    </source>
</evidence>
<accession>A0ABU3WJR1</accession>
<evidence type="ECO:0000313" key="5">
    <source>
        <dbReference type="Proteomes" id="UP001275440"/>
    </source>
</evidence>
<evidence type="ECO:0000313" key="4">
    <source>
        <dbReference type="EMBL" id="MDV2478594.1"/>
    </source>
</evidence>
<feature type="coiled-coil region" evidence="1">
    <location>
        <begin position="21"/>
        <end position="55"/>
    </location>
</feature>
<protein>
    <submittedName>
        <fullName evidence="3">Uncharacterized protein</fullName>
    </submittedName>
</protein>
<dbReference type="EMBL" id="WBMO01000005">
    <property type="protein sequence ID" value="MDV2478594.1"/>
    <property type="molecule type" value="Genomic_DNA"/>
</dbReference>